<comment type="domain">
    <text evidence="9">Consists of 3 domains; the N-terminus binds the ribosome, the middle domain has PPIase activity, while the C-terminus has intrinsic chaperone activity on its own.</text>
</comment>
<dbReference type="GO" id="GO:0005737">
    <property type="term" value="C:cytoplasm"/>
    <property type="evidence" value="ECO:0007669"/>
    <property type="project" value="UniProtKB-SubCell"/>
</dbReference>
<evidence type="ECO:0000256" key="5">
    <source>
        <dbReference type="ARBA" id="ARBA00023110"/>
    </source>
</evidence>
<dbReference type="PIRSF" id="PIRSF003095">
    <property type="entry name" value="Trigger_factor"/>
    <property type="match status" value="1"/>
</dbReference>
<dbReference type="SUPFAM" id="SSF109998">
    <property type="entry name" value="Triger factor/SurA peptide-binding domain-like"/>
    <property type="match status" value="1"/>
</dbReference>
<protein>
    <recommendedName>
        <fullName evidence="4 9">Trigger factor</fullName>
        <shortName evidence="9">TF</shortName>
        <ecNumber evidence="3 9">5.2.1.8</ecNumber>
    </recommendedName>
    <alternativeName>
        <fullName evidence="8 9">PPIase</fullName>
    </alternativeName>
</protein>
<keyword evidence="9" id="KW-0131">Cell cycle</keyword>
<accession>A0A8J6N402</accession>
<dbReference type="SUPFAM" id="SSF54534">
    <property type="entry name" value="FKBP-like"/>
    <property type="match status" value="1"/>
</dbReference>
<dbReference type="Proteomes" id="UP000650524">
    <property type="component" value="Unassembled WGS sequence"/>
</dbReference>
<evidence type="ECO:0000259" key="11">
    <source>
        <dbReference type="Pfam" id="PF05697"/>
    </source>
</evidence>
<keyword evidence="9" id="KW-0963">Cytoplasm</keyword>
<dbReference type="InterPro" id="IPR001179">
    <property type="entry name" value="PPIase_FKBP_dom"/>
</dbReference>
<keyword evidence="6 9" id="KW-0143">Chaperone</keyword>
<dbReference type="EMBL" id="JACNJD010000353">
    <property type="protein sequence ID" value="MBC8179159.1"/>
    <property type="molecule type" value="Genomic_DNA"/>
</dbReference>
<proteinExistence type="inferred from homology"/>
<gene>
    <name evidence="9 13" type="primary">tig</name>
    <name evidence="13" type="ORF">H8E19_17285</name>
</gene>
<comment type="function">
    <text evidence="9">Involved in protein export. Acts as a chaperone by maintaining the newly synthesized protein in an open conformation. Functions as a peptidyl-prolyl cis-trans isomerase.</text>
</comment>
<dbReference type="Gene3D" id="3.30.70.1050">
    <property type="entry name" value="Trigger factor ribosome-binding domain"/>
    <property type="match status" value="1"/>
</dbReference>
<evidence type="ECO:0000256" key="7">
    <source>
        <dbReference type="ARBA" id="ARBA00023235"/>
    </source>
</evidence>
<dbReference type="Gene3D" id="3.10.50.40">
    <property type="match status" value="1"/>
</dbReference>
<dbReference type="GO" id="GO:0051301">
    <property type="term" value="P:cell division"/>
    <property type="evidence" value="ECO:0007669"/>
    <property type="project" value="UniProtKB-KW"/>
</dbReference>
<dbReference type="NCBIfam" id="TIGR00115">
    <property type="entry name" value="tig"/>
    <property type="match status" value="1"/>
</dbReference>
<dbReference type="GO" id="GO:0043335">
    <property type="term" value="P:protein unfolding"/>
    <property type="evidence" value="ECO:0007669"/>
    <property type="project" value="TreeGrafter"/>
</dbReference>
<dbReference type="InterPro" id="IPR005215">
    <property type="entry name" value="Trig_fac"/>
</dbReference>
<sequence length="444" mass="50712">MKTTLEDISPVKKKLLIEIDSKEVDKRLNHAYGEIRKSAKIPGFRPGKVPRKILETYFGNQVIDDVTRELISDSFPKAVDEAKTFPLGQPILEKETLKQGQDFNYSAIMEVRPEFEVKDHLGLDVEKEILSVSEEDVQKRLEEIREANGKMVPIEEERQIRDGDFVIVDYEGFEDGQPIEDVKSSNLLVKVGKNDLHPKFDEALIGLKKEDETEVDIDFEKDFYHAKLAGKSVNFKIKTADIKELVLPELNDEFASNLGADLKDLDSLKNELKTAITSQEEKRIDSEIKQRLLEKISEGIDFELPEVLIEAEINFSFKRLNDNLERSGSSLEKAGITEAGLRKEFRPASEKRVREMLILDCIAKQDKIDIDDDDLEKGYGKLAESMGQDIETVKKYYEARGQLDSLKEELLKEKTLNYLVEHANVTEMEKDALTQGEGLEQEEK</sequence>
<evidence type="ECO:0000259" key="10">
    <source>
        <dbReference type="Pfam" id="PF00254"/>
    </source>
</evidence>
<name>A0A8J6N402_9DELT</name>
<feature type="domain" description="PPIase FKBP-type" evidence="10">
    <location>
        <begin position="157"/>
        <end position="237"/>
    </location>
</feature>
<dbReference type="InterPro" id="IPR037041">
    <property type="entry name" value="Trigger_fac_C_sf"/>
</dbReference>
<comment type="subcellular location">
    <subcellularLocation>
        <location evidence="9">Cytoplasm</location>
    </subcellularLocation>
    <text evidence="9">About half TF is bound to the ribosome near the polypeptide exit tunnel while the other half is free in the cytoplasm.</text>
</comment>
<evidence type="ECO:0000256" key="4">
    <source>
        <dbReference type="ARBA" id="ARBA00016902"/>
    </source>
</evidence>
<dbReference type="InterPro" id="IPR008880">
    <property type="entry name" value="Trigger_fac_C"/>
</dbReference>
<dbReference type="Pfam" id="PF05698">
    <property type="entry name" value="Trigger_C"/>
    <property type="match status" value="1"/>
</dbReference>
<comment type="catalytic activity">
    <reaction evidence="1 9">
        <text>[protein]-peptidylproline (omega=180) = [protein]-peptidylproline (omega=0)</text>
        <dbReference type="Rhea" id="RHEA:16237"/>
        <dbReference type="Rhea" id="RHEA-COMP:10747"/>
        <dbReference type="Rhea" id="RHEA-COMP:10748"/>
        <dbReference type="ChEBI" id="CHEBI:83833"/>
        <dbReference type="ChEBI" id="CHEBI:83834"/>
        <dbReference type="EC" id="5.2.1.8"/>
    </reaction>
</comment>
<dbReference type="EC" id="5.2.1.8" evidence="3 9"/>
<dbReference type="GO" id="GO:0003755">
    <property type="term" value="F:peptidyl-prolyl cis-trans isomerase activity"/>
    <property type="evidence" value="ECO:0007669"/>
    <property type="project" value="UniProtKB-UniRule"/>
</dbReference>
<dbReference type="InterPro" id="IPR027304">
    <property type="entry name" value="Trigger_fact/SurA_dom_sf"/>
</dbReference>
<feature type="domain" description="Trigger factor C-terminal" evidence="12">
    <location>
        <begin position="265"/>
        <end position="421"/>
    </location>
</feature>
<dbReference type="Pfam" id="PF05697">
    <property type="entry name" value="Trigger_N"/>
    <property type="match status" value="1"/>
</dbReference>
<evidence type="ECO:0000256" key="2">
    <source>
        <dbReference type="ARBA" id="ARBA00005464"/>
    </source>
</evidence>
<dbReference type="GO" id="GO:0043022">
    <property type="term" value="F:ribosome binding"/>
    <property type="evidence" value="ECO:0007669"/>
    <property type="project" value="TreeGrafter"/>
</dbReference>
<dbReference type="InterPro" id="IPR008881">
    <property type="entry name" value="Trigger_fac_ribosome-bd_bac"/>
</dbReference>
<evidence type="ECO:0000256" key="8">
    <source>
        <dbReference type="ARBA" id="ARBA00029986"/>
    </source>
</evidence>
<comment type="similarity">
    <text evidence="2 9">Belongs to the FKBP-type PPIase family. Tig subfamily.</text>
</comment>
<dbReference type="PANTHER" id="PTHR30560:SF3">
    <property type="entry name" value="TRIGGER FACTOR-LIKE PROTEIN TIG, CHLOROPLASTIC"/>
    <property type="match status" value="1"/>
</dbReference>
<dbReference type="HAMAP" id="MF_00303">
    <property type="entry name" value="Trigger_factor_Tig"/>
    <property type="match status" value="1"/>
</dbReference>
<organism evidence="13 14">
    <name type="scientific">Candidatus Desulfacyla euxinica</name>
    <dbReference type="NCBI Taxonomy" id="2841693"/>
    <lineage>
        <taxon>Bacteria</taxon>
        <taxon>Deltaproteobacteria</taxon>
        <taxon>Candidatus Desulfacyla</taxon>
    </lineage>
</organism>
<dbReference type="GO" id="GO:0051083">
    <property type="term" value="P:'de novo' cotranslational protein folding"/>
    <property type="evidence" value="ECO:0007669"/>
    <property type="project" value="TreeGrafter"/>
</dbReference>
<feature type="domain" description="Trigger factor ribosome-binding bacterial" evidence="11">
    <location>
        <begin position="1"/>
        <end position="144"/>
    </location>
</feature>
<evidence type="ECO:0000313" key="14">
    <source>
        <dbReference type="Proteomes" id="UP000650524"/>
    </source>
</evidence>
<dbReference type="InterPro" id="IPR036611">
    <property type="entry name" value="Trigger_fac_ribosome-bd_sf"/>
</dbReference>
<evidence type="ECO:0000259" key="12">
    <source>
        <dbReference type="Pfam" id="PF05698"/>
    </source>
</evidence>
<dbReference type="Pfam" id="PF00254">
    <property type="entry name" value="FKBP_C"/>
    <property type="match status" value="1"/>
</dbReference>
<keyword evidence="5 9" id="KW-0697">Rotamase</keyword>
<comment type="caution">
    <text evidence="13">The sequence shown here is derived from an EMBL/GenBank/DDBJ whole genome shotgun (WGS) entry which is preliminary data.</text>
</comment>
<evidence type="ECO:0000313" key="13">
    <source>
        <dbReference type="EMBL" id="MBC8179159.1"/>
    </source>
</evidence>
<dbReference type="GO" id="GO:0015031">
    <property type="term" value="P:protein transport"/>
    <property type="evidence" value="ECO:0007669"/>
    <property type="project" value="UniProtKB-UniRule"/>
</dbReference>
<dbReference type="Gene3D" id="1.10.3120.10">
    <property type="entry name" value="Trigger factor, C-terminal domain"/>
    <property type="match status" value="1"/>
</dbReference>
<evidence type="ECO:0000256" key="9">
    <source>
        <dbReference type="HAMAP-Rule" id="MF_00303"/>
    </source>
</evidence>
<dbReference type="SUPFAM" id="SSF102735">
    <property type="entry name" value="Trigger factor ribosome-binding domain"/>
    <property type="match status" value="1"/>
</dbReference>
<evidence type="ECO:0000256" key="6">
    <source>
        <dbReference type="ARBA" id="ARBA00023186"/>
    </source>
</evidence>
<reference evidence="13 14" key="1">
    <citation type="submission" date="2020-08" db="EMBL/GenBank/DDBJ databases">
        <title>Bridging the membrane lipid divide: bacteria of the FCB group superphylum have the potential to synthesize archaeal ether lipids.</title>
        <authorList>
            <person name="Villanueva L."/>
            <person name="Von Meijenfeldt F.A.B."/>
            <person name="Westbye A.B."/>
            <person name="Yadav S."/>
            <person name="Hopmans E.C."/>
            <person name="Dutilh B.E."/>
            <person name="Sinninghe Damste J.S."/>
        </authorList>
    </citation>
    <scope>NUCLEOTIDE SEQUENCE [LARGE SCALE GENOMIC DNA]</scope>
    <source>
        <strain evidence="13">NIOZ-UU27</strain>
    </source>
</reference>
<dbReference type="InterPro" id="IPR046357">
    <property type="entry name" value="PPIase_dom_sf"/>
</dbReference>
<dbReference type="AlphaFoldDB" id="A0A8J6N402"/>
<dbReference type="PANTHER" id="PTHR30560">
    <property type="entry name" value="TRIGGER FACTOR CHAPERONE AND PEPTIDYL-PROLYL CIS/TRANS ISOMERASE"/>
    <property type="match status" value="1"/>
</dbReference>
<evidence type="ECO:0000256" key="1">
    <source>
        <dbReference type="ARBA" id="ARBA00000971"/>
    </source>
</evidence>
<evidence type="ECO:0000256" key="3">
    <source>
        <dbReference type="ARBA" id="ARBA00013194"/>
    </source>
</evidence>
<keyword evidence="9" id="KW-0132">Cell division</keyword>
<keyword evidence="7 9" id="KW-0413">Isomerase</keyword>
<dbReference type="GO" id="GO:0044183">
    <property type="term" value="F:protein folding chaperone"/>
    <property type="evidence" value="ECO:0007669"/>
    <property type="project" value="TreeGrafter"/>
</dbReference>